<dbReference type="PANTHER" id="PTHR43792">
    <property type="entry name" value="GNAT FAMILY, PUTATIVE (AFU_ORTHOLOGUE AFUA_3G00765)-RELATED-RELATED"/>
    <property type="match status" value="1"/>
</dbReference>
<dbReference type="InterPro" id="IPR051531">
    <property type="entry name" value="N-acetyltransferase"/>
</dbReference>
<dbReference type="Pfam" id="PF13302">
    <property type="entry name" value="Acetyltransf_3"/>
    <property type="match status" value="1"/>
</dbReference>
<keyword evidence="2" id="KW-0012">Acyltransferase</keyword>
<reference evidence="5" key="1">
    <citation type="journal article" date="2014" name="Int. J. Syst. Evol. Microbiol.">
        <title>Complete genome sequence of Corynebacterium casei LMG S-19264T (=DSM 44701T), isolated from a smear-ripened cheese.</title>
        <authorList>
            <consortium name="US DOE Joint Genome Institute (JGI-PGF)"/>
            <person name="Walter F."/>
            <person name="Albersmeier A."/>
            <person name="Kalinowski J."/>
            <person name="Ruckert C."/>
        </authorList>
    </citation>
    <scope>NUCLEOTIDE SEQUENCE</scope>
    <source>
        <strain evidence="5">JCM 17251</strain>
    </source>
</reference>
<evidence type="ECO:0000256" key="1">
    <source>
        <dbReference type="ARBA" id="ARBA00022679"/>
    </source>
</evidence>
<evidence type="ECO:0000313" key="5">
    <source>
        <dbReference type="EMBL" id="GGN54241.1"/>
    </source>
</evidence>
<feature type="domain" description="N-acetyltransferase" evidence="4">
    <location>
        <begin position="1"/>
        <end position="139"/>
    </location>
</feature>
<comment type="caution">
    <text evidence="5">The sequence shown here is derived from an EMBL/GenBank/DDBJ whole genome shotgun (WGS) entry which is preliminary data.</text>
</comment>
<dbReference type="GO" id="GO:0005737">
    <property type="term" value="C:cytoplasm"/>
    <property type="evidence" value="ECO:0007669"/>
    <property type="project" value="TreeGrafter"/>
</dbReference>
<dbReference type="SUPFAM" id="SSF55729">
    <property type="entry name" value="Acyl-CoA N-acyltransferases (Nat)"/>
    <property type="match status" value="1"/>
</dbReference>
<evidence type="ECO:0000256" key="2">
    <source>
        <dbReference type="ARBA" id="ARBA00023315"/>
    </source>
</evidence>
<reference evidence="5" key="2">
    <citation type="submission" date="2020-09" db="EMBL/GenBank/DDBJ databases">
        <authorList>
            <person name="Sun Q."/>
            <person name="Ohkuma M."/>
        </authorList>
    </citation>
    <scope>NUCLEOTIDE SEQUENCE</scope>
    <source>
        <strain evidence="5">JCM 17251</strain>
    </source>
</reference>
<accession>A0A917XVT5</accession>
<dbReference type="EMBL" id="BMOS01000006">
    <property type="protein sequence ID" value="GGN54241.1"/>
    <property type="molecule type" value="Genomic_DNA"/>
</dbReference>
<protein>
    <submittedName>
        <fullName evidence="5">N-acetyltransferase</fullName>
    </submittedName>
</protein>
<organism evidence="5 6">
    <name type="scientific">Oceanobacillus indicireducens</name>
    <dbReference type="NCBI Taxonomy" id="1004261"/>
    <lineage>
        <taxon>Bacteria</taxon>
        <taxon>Bacillati</taxon>
        <taxon>Bacillota</taxon>
        <taxon>Bacilli</taxon>
        <taxon>Bacillales</taxon>
        <taxon>Bacillaceae</taxon>
        <taxon>Oceanobacillus</taxon>
    </lineage>
</organism>
<dbReference type="InterPro" id="IPR000182">
    <property type="entry name" value="GNAT_dom"/>
</dbReference>
<evidence type="ECO:0000313" key="6">
    <source>
        <dbReference type="Proteomes" id="UP000624041"/>
    </source>
</evidence>
<evidence type="ECO:0000259" key="4">
    <source>
        <dbReference type="PROSITE" id="PS51186"/>
    </source>
</evidence>
<dbReference type="Gene3D" id="3.40.630.30">
    <property type="match status" value="1"/>
</dbReference>
<dbReference type="InterPro" id="IPR016181">
    <property type="entry name" value="Acyl_CoA_acyltransferase"/>
</dbReference>
<comment type="similarity">
    <text evidence="3">Belongs to the acetyltransferase family. RimJ subfamily.</text>
</comment>
<dbReference type="PROSITE" id="PS51186">
    <property type="entry name" value="GNAT"/>
    <property type="match status" value="1"/>
</dbReference>
<dbReference type="RefSeq" id="WP_188856412.1">
    <property type="nucleotide sequence ID" value="NZ_BMOS01000006.1"/>
</dbReference>
<keyword evidence="6" id="KW-1185">Reference proteome</keyword>
<dbReference type="AlphaFoldDB" id="A0A917XVT5"/>
<dbReference type="PANTHER" id="PTHR43792:SF8">
    <property type="entry name" value="[RIBOSOMAL PROTEIN US5]-ALANINE N-ACETYLTRANSFERASE"/>
    <property type="match status" value="1"/>
</dbReference>
<gene>
    <name evidence="5" type="ORF">GCM10007971_11670</name>
</gene>
<keyword evidence="1" id="KW-0808">Transferase</keyword>
<sequence length="139" mass="15754">MALGGDEYYIFENFTKKNKALLDEQSKGLSYFYLIKNEDGLILGRINLVNVDKSQGTGHIGYRVGESYIGKGIANKSVNLLLTTINKQEIKEILAKTTTDNIASQRVLEKNGFKHIATSDETFEMNGESLRFVYYKWTN</sequence>
<name>A0A917XVT5_9BACI</name>
<proteinExistence type="inferred from homology"/>
<dbReference type="GO" id="GO:0008999">
    <property type="term" value="F:protein-N-terminal-alanine acetyltransferase activity"/>
    <property type="evidence" value="ECO:0007669"/>
    <property type="project" value="TreeGrafter"/>
</dbReference>
<dbReference type="Proteomes" id="UP000624041">
    <property type="component" value="Unassembled WGS sequence"/>
</dbReference>
<evidence type="ECO:0000256" key="3">
    <source>
        <dbReference type="ARBA" id="ARBA00038502"/>
    </source>
</evidence>